<reference evidence="2" key="1">
    <citation type="journal article" date="2022" name="Mol. Ecol. Resour.">
        <title>The genomes of chicory, endive, great burdock and yacon provide insights into Asteraceae palaeo-polyploidization history and plant inulin production.</title>
        <authorList>
            <person name="Fan W."/>
            <person name="Wang S."/>
            <person name="Wang H."/>
            <person name="Wang A."/>
            <person name="Jiang F."/>
            <person name="Liu H."/>
            <person name="Zhao H."/>
            <person name="Xu D."/>
            <person name="Zhang Y."/>
        </authorList>
    </citation>
    <scope>NUCLEOTIDE SEQUENCE [LARGE SCALE GENOMIC DNA]</scope>
    <source>
        <strain evidence="2">cv. Punajuju</strain>
    </source>
</reference>
<evidence type="ECO:0000313" key="1">
    <source>
        <dbReference type="EMBL" id="KAI3788086.1"/>
    </source>
</evidence>
<reference evidence="1 2" key="2">
    <citation type="journal article" date="2022" name="Mol. Ecol. Resour.">
        <title>The genomes of chicory, endive, great burdock and yacon provide insights into Asteraceae paleo-polyploidization history and plant inulin production.</title>
        <authorList>
            <person name="Fan W."/>
            <person name="Wang S."/>
            <person name="Wang H."/>
            <person name="Wang A."/>
            <person name="Jiang F."/>
            <person name="Liu H."/>
            <person name="Zhao H."/>
            <person name="Xu D."/>
            <person name="Zhang Y."/>
        </authorList>
    </citation>
    <scope>NUCLEOTIDE SEQUENCE [LARGE SCALE GENOMIC DNA]</scope>
    <source>
        <strain evidence="2">cv. Punajuju</strain>
        <tissue evidence="1">Leaves</tissue>
    </source>
</reference>
<protein>
    <submittedName>
        <fullName evidence="1">Uncharacterized protein</fullName>
    </submittedName>
</protein>
<keyword evidence="2" id="KW-1185">Reference proteome</keyword>
<organism evidence="1 2">
    <name type="scientific">Cichorium intybus</name>
    <name type="common">Chicory</name>
    <dbReference type="NCBI Taxonomy" id="13427"/>
    <lineage>
        <taxon>Eukaryota</taxon>
        <taxon>Viridiplantae</taxon>
        <taxon>Streptophyta</taxon>
        <taxon>Embryophyta</taxon>
        <taxon>Tracheophyta</taxon>
        <taxon>Spermatophyta</taxon>
        <taxon>Magnoliopsida</taxon>
        <taxon>eudicotyledons</taxon>
        <taxon>Gunneridae</taxon>
        <taxon>Pentapetalae</taxon>
        <taxon>asterids</taxon>
        <taxon>campanulids</taxon>
        <taxon>Asterales</taxon>
        <taxon>Asteraceae</taxon>
        <taxon>Cichorioideae</taxon>
        <taxon>Cichorieae</taxon>
        <taxon>Cichoriinae</taxon>
        <taxon>Cichorium</taxon>
    </lineage>
</organism>
<accession>A0ACB9GYE0</accession>
<gene>
    <name evidence="1" type="ORF">L2E82_00736</name>
</gene>
<dbReference type="EMBL" id="CM042009">
    <property type="protein sequence ID" value="KAI3788086.1"/>
    <property type="molecule type" value="Genomic_DNA"/>
</dbReference>
<dbReference type="Proteomes" id="UP001055811">
    <property type="component" value="Linkage Group LG01"/>
</dbReference>
<proteinExistence type="predicted"/>
<name>A0ACB9GYE0_CICIN</name>
<comment type="caution">
    <text evidence="1">The sequence shown here is derived from an EMBL/GenBank/DDBJ whole genome shotgun (WGS) entry which is preliminary data.</text>
</comment>
<evidence type="ECO:0000313" key="2">
    <source>
        <dbReference type="Proteomes" id="UP001055811"/>
    </source>
</evidence>
<sequence length="101" mass="11482">MPASQKQYWSVKSQYMYLSTSYGFAFVDCAALQFWVGSVTDDASCAALGALLIQRPHKAYLVELAQFHSANYVEFLQRINPNTQQLFPEEMAKYKTSKLLS</sequence>